<proteinExistence type="predicted"/>
<dbReference type="EMBL" id="GG678044">
    <property type="protein sequence ID" value="EER09740.1"/>
    <property type="molecule type" value="Genomic_DNA"/>
</dbReference>
<keyword evidence="2" id="KW-1185">Reference proteome</keyword>
<dbReference type="RefSeq" id="XP_002777945.1">
    <property type="nucleotide sequence ID" value="XM_002777899.1"/>
</dbReference>
<dbReference type="OrthoDB" id="10443740at2759"/>
<organism evidence="2">
    <name type="scientific">Perkinsus marinus (strain ATCC 50983 / TXsc)</name>
    <dbReference type="NCBI Taxonomy" id="423536"/>
    <lineage>
        <taxon>Eukaryota</taxon>
        <taxon>Sar</taxon>
        <taxon>Alveolata</taxon>
        <taxon>Perkinsozoa</taxon>
        <taxon>Perkinsea</taxon>
        <taxon>Perkinsida</taxon>
        <taxon>Perkinsidae</taxon>
        <taxon>Perkinsus</taxon>
    </lineage>
</organism>
<protein>
    <submittedName>
        <fullName evidence="1">Uncharacterized protein</fullName>
    </submittedName>
</protein>
<dbReference type="Proteomes" id="UP000007800">
    <property type="component" value="Unassembled WGS sequence"/>
</dbReference>
<evidence type="ECO:0000313" key="2">
    <source>
        <dbReference type="Proteomes" id="UP000007800"/>
    </source>
</evidence>
<reference evidence="1 2" key="1">
    <citation type="submission" date="2008-07" db="EMBL/GenBank/DDBJ databases">
        <authorList>
            <person name="El-Sayed N."/>
            <person name="Caler E."/>
            <person name="Inman J."/>
            <person name="Amedeo P."/>
            <person name="Hass B."/>
            <person name="Wortman J."/>
        </authorList>
    </citation>
    <scope>NUCLEOTIDE SEQUENCE [LARGE SCALE GENOMIC DNA]</scope>
    <source>
        <strain evidence="2">ATCC 50983 / TXsc</strain>
    </source>
</reference>
<name>C5L0J2_PERM5</name>
<accession>C5L0J2</accession>
<sequence length="498" mass="54245">MRRSLISHQSMRGMSRAVSDCGMPVGNETLAGIPVASHTTLSFMMYRCSRNGPHDDVTWRKLLGRGAIVCSRMVPRDVALVVNALQRRMSEGRDSEGHCNIFIRKLLNRHLEGGPLKCEDYNAQNISLVVHGINKFGIDLAECPVITTHLTRLLPGMNAQQLVMVAPAVCGTESISPELEGAQRAVLARCVEIADTLTSQGVSILFNCLAKNISLSGPEGCEAVTKLCSRMADMLEIAIAGITEEGEQLHTYIVSHAPLRIVSLLLSSVSRIPHHLMSHNRVKLIDRTLLPGLNRIALSLAAARRPRQAEIDRGMQSIVTCTHAMALLNIREPEIFAAFGEAILIRLIHAERQTEAREVLTPREASMILYSWAKAHIHADDLIQHVLQLIAKAASNSTLGLQEASLAAFGAGHFRVGDATWWLALASTFKGSLDECNSRQAVMFANAIVRVLDTVLHDGAEEVFDVGRSSLESAGVRANPAALGRLSPAAKARFMFTE</sequence>
<dbReference type="OMA" id="TCTHAMA"/>
<dbReference type="InParanoid" id="C5L0J2"/>
<evidence type="ECO:0000313" key="1">
    <source>
        <dbReference type="EMBL" id="EER09740.1"/>
    </source>
</evidence>
<dbReference type="AlphaFoldDB" id="C5L0J2"/>
<dbReference type="GeneID" id="9052675"/>
<gene>
    <name evidence="1" type="ORF">Pmar_PMAR020034</name>
</gene>